<evidence type="ECO:0000256" key="1">
    <source>
        <dbReference type="ARBA" id="ARBA00004479"/>
    </source>
</evidence>
<dbReference type="InterPro" id="IPR017441">
    <property type="entry name" value="Protein_kinase_ATP_BS"/>
</dbReference>
<dbReference type="InterPro" id="IPR000719">
    <property type="entry name" value="Prot_kinase_dom"/>
</dbReference>
<evidence type="ECO:0000256" key="7">
    <source>
        <dbReference type="ARBA" id="ARBA00022777"/>
    </source>
</evidence>
<dbReference type="Pfam" id="PF13947">
    <property type="entry name" value="GUB_WAK_bind"/>
    <property type="match status" value="1"/>
</dbReference>
<accession>A0A6A2YGD7</accession>
<feature type="domain" description="Protein kinase" evidence="14">
    <location>
        <begin position="334"/>
        <end position="619"/>
    </location>
</feature>
<dbReference type="Gene3D" id="3.30.200.20">
    <property type="entry name" value="Phosphorylase Kinase, domain 1"/>
    <property type="match status" value="1"/>
</dbReference>
<dbReference type="PROSITE" id="PS50011">
    <property type="entry name" value="PROTEIN_KINASE_DOM"/>
    <property type="match status" value="1"/>
</dbReference>
<dbReference type="FunFam" id="1.10.510.10:FF:000590">
    <property type="entry name" value="PR5-like receptor kinase"/>
    <property type="match status" value="1"/>
</dbReference>
<keyword evidence="3" id="KW-0808">Transferase</keyword>
<evidence type="ECO:0000313" key="16">
    <source>
        <dbReference type="Proteomes" id="UP000436088"/>
    </source>
</evidence>
<evidence type="ECO:0000256" key="2">
    <source>
        <dbReference type="ARBA" id="ARBA00022527"/>
    </source>
</evidence>
<evidence type="ECO:0000256" key="13">
    <source>
        <dbReference type="SAM" id="Phobius"/>
    </source>
</evidence>
<evidence type="ECO:0000256" key="3">
    <source>
        <dbReference type="ARBA" id="ARBA00022679"/>
    </source>
</evidence>
<evidence type="ECO:0000256" key="6">
    <source>
        <dbReference type="ARBA" id="ARBA00022741"/>
    </source>
</evidence>
<dbReference type="PANTHER" id="PTHR27009">
    <property type="entry name" value="RUST RESISTANCE KINASE LR10-RELATED"/>
    <property type="match status" value="1"/>
</dbReference>
<comment type="subcellular location">
    <subcellularLocation>
        <location evidence="1">Membrane</location>
        <topology evidence="1">Single-pass type I membrane protein</topology>
    </subcellularLocation>
</comment>
<evidence type="ECO:0000259" key="14">
    <source>
        <dbReference type="PROSITE" id="PS50011"/>
    </source>
</evidence>
<dbReference type="GO" id="GO:0030247">
    <property type="term" value="F:polysaccharide binding"/>
    <property type="evidence" value="ECO:0007669"/>
    <property type="project" value="InterPro"/>
</dbReference>
<feature type="transmembrane region" description="Helical" evidence="13">
    <location>
        <begin position="20"/>
        <end position="43"/>
    </location>
</feature>
<dbReference type="SMART" id="SM00220">
    <property type="entry name" value="S_TKc"/>
    <property type="match status" value="1"/>
</dbReference>
<dbReference type="InterPro" id="IPR025287">
    <property type="entry name" value="WAK_GUB"/>
</dbReference>
<name>A0A6A2YGD7_HIBSY</name>
<keyword evidence="5" id="KW-0732">Signal</keyword>
<gene>
    <name evidence="15" type="ORF">F3Y22_tig00111810pilonHSYRG00086</name>
</gene>
<reference evidence="15" key="1">
    <citation type="submission" date="2019-09" db="EMBL/GenBank/DDBJ databases">
        <title>Draft genome information of white flower Hibiscus syriacus.</title>
        <authorList>
            <person name="Kim Y.-M."/>
        </authorList>
    </citation>
    <scope>NUCLEOTIDE SEQUENCE [LARGE SCALE GENOMIC DNA]</scope>
    <source>
        <strain evidence="15">YM2019G1</strain>
    </source>
</reference>
<dbReference type="PROSITE" id="PS00108">
    <property type="entry name" value="PROTEIN_KINASE_ST"/>
    <property type="match status" value="1"/>
</dbReference>
<dbReference type="GO" id="GO:0005524">
    <property type="term" value="F:ATP binding"/>
    <property type="evidence" value="ECO:0007669"/>
    <property type="project" value="UniProtKB-UniRule"/>
</dbReference>
<dbReference type="InterPro" id="IPR008271">
    <property type="entry name" value="Ser/Thr_kinase_AS"/>
</dbReference>
<sequence length="812" mass="90197">MATHVGLFRVLVDWLKLIESLKITGTCPIVGLLVIFVSFQVLVCMGSIEYRNSPECNKPFNCGLVQDLRYPFRQRGSPPYCGEPGFEMYCEGGSPMIIISSRSYQVLVYNTTLKSLTLAPMSSSDSVLCPRRLVNTSLNLSPFHAAWNTQNISLFYGCPTDVDRYEGLSDHQFRCSMNGTDTVGYFVVASFFSNLSVAAKDALRSCRTNVLVPAFASILQVLEHNPGPANLNVTLANGFGVQWDQNDPVSGSSDGFNSKIKLAIGFGVAGVVLLVAALMVTFHIKKESLSRGVLLKLQRGKRKQWERIEAYILQYGSELAPKRYSYADIKKITKSFKDELGQGGFGTVYKGMLPDGRLVAVKVLNEAKGSGDEFINEVASISRTSHVNIVAFVGFCYDLLTRALIYEFMPNGSLDKFICHRDSPDRPDQLEVKMLYDIAIGIARGLEYLHQGCNTRILHLDIKPHNILLDDNFCPKISDFGLAKLCGRQGSIISTISARGTIGYIAPEVFCRSFGGVSHKSDVYSYGMMLLEMVGKKENIHNQTSNSNFAIWIYDHLKEGADLNLEGMTAEDKELIRKMIIVSLWCIQSNPSDRPSITQAIEMLQGSIGSLTIPPTPFLYSPPKSPEDTFTSSFFRPSNIPMQYSGHAFPRKSANWMANHQMTPPSDLPDPLAPPASDVSFSVPLSSTLPPVPMDCNMEDSVINGNQTKPTIFSIPTIPSYKDTLIGFSSPSEDTEDQLLDDDDFEILEDYLKAIADGPWMIFGHYLTVEPWTIDFYPFESHPSSAIVWIRLLDLQFTLYKLSLIQEIGECI</sequence>
<keyword evidence="7" id="KW-0418">Kinase</keyword>
<dbReference type="GO" id="GO:0004674">
    <property type="term" value="F:protein serine/threonine kinase activity"/>
    <property type="evidence" value="ECO:0007669"/>
    <property type="project" value="UniProtKB-KW"/>
</dbReference>
<dbReference type="PROSITE" id="PS00107">
    <property type="entry name" value="PROTEIN_KINASE_ATP"/>
    <property type="match status" value="1"/>
</dbReference>
<dbReference type="InterPro" id="IPR011009">
    <property type="entry name" value="Kinase-like_dom_sf"/>
</dbReference>
<evidence type="ECO:0000256" key="9">
    <source>
        <dbReference type="ARBA" id="ARBA00022989"/>
    </source>
</evidence>
<keyword evidence="16" id="KW-1185">Reference proteome</keyword>
<organism evidence="15 16">
    <name type="scientific">Hibiscus syriacus</name>
    <name type="common">Rose of Sharon</name>
    <dbReference type="NCBI Taxonomy" id="106335"/>
    <lineage>
        <taxon>Eukaryota</taxon>
        <taxon>Viridiplantae</taxon>
        <taxon>Streptophyta</taxon>
        <taxon>Embryophyta</taxon>
        <taxon>Tracheophyta</taxon>
        <taxon>Spermatophyta</taxon>
        <taxon>Magnoliopsida</taxon>
        <taxon>eudicotyledons</taxon>
        <taxon>Gunneridae</taxon>
        <taxon>Pentapetalae</taxon>
        <taxon>rosids</taxon>
        <taxon>malvids</taxon>
        <taxon>Malvales</taxon>
        <taxon>Malvaceae</taxon>
        <taxon>Malvoideae</taxon>
        <taxon>Hibiscus</taxon>
    </lineage>
</organism>
<evidence type="ECO:0000256" key="11">
    <source>
        <dbReference type="ARBA" id="ARBA00023180"/>
    </source>
</evidence>
<feature type="transmembrane region" description="Helical" evidence="13">
    <location>
        <begin position="262"/>
        <end position="284"/>
    </location>
</feature>
<dbReference type="GO" id="GO:0016020">
    <property type="term" value="C:membrane"/>
    <property type="evidence" value="ECO:0007669"/>
    <property type="project" value="UniProtKB-SubCell"/>
</dbReference>
<dbReference type="FunFam" id="3.30.200.20:FF:000178">
    <property type="entry name" value="serine/threonine-protein kinase PBS1-like"/>
    <property type="match status" value="1"/>
</dbReference>
<keyword evidence="6 12" id="KW-0547">Nucleotide-binding</keyword>
<dbReference type="InterPro" id="IPR045874">
    <property type="entry name" value="LRK10/LRL21-25-like"/>
</dbReference>
<protein>
    <submittedName>
        <fullName evidence="15">Receptor-like protein kinase</fullName>
    </submittedName>
</protein>
<dbReference type="Proteomes" id="UP000436088">
    <property type="component" value="Unassembled WGS sequence"/>
</dbReference>
<keyword evidence="10 13" id="KW-0472">Membrane</keyword>
<evidence type="ECO:0000313" key="15">
    <source>
        <dbReference type="EMBL" id="KAE8673134.1"/>
    </source>
</evidence>
<dbReference type="AlphaFoldDB" id="A0A6A2YGD7"/>
<feature type="binding site" evidence="12">
    <location>
        <position position="362"/>
    </location>
    <ligand>
        <name>ATP</name>
        <dbReference type="ChEBI" id="CHEBI:30616"/>
    </ligand>
</feature>
<keyword evidence="9 13" id="KW-1133">Transmembrane helix</keyword>
<dbReference type="SUPFAM" id="SSF56112">
    <property type="entry name" value="Protein kinase-like (PK-like)"/>
    <property type="match status" value="1"/>
</dbReference>
<keyword evidence="4 13" id="KW-0812">Transmembrane</keyword>
<keyword evidence="11" id="KW-0325">Glycoprotein</keyword>
<comment type="caution">
    <text evidence="15">The sequence shown here is derived from an EMBL/GenBank/DDBJ whole genome shotgun (WGS) entry which is preliminary data.</text>
</comment>
<evidence type="ECO:0000256" key="5">
    <source>
        <dbReference type="ARBA" id="ARBA00022729"/>
    </source>
</evidence>
<evidence type="ECO:0000256" key="12">
    <source>
        <dbReference type="PROSITE-ProRule" id="PRU10141"/>
    </source>
</evidence>
<keyword evidence="2" id="KW-0723">Serine/threonine-protein kinase</keyword>
<dbReference type="Pfam" id="PF00069">
    <property type="entry name" value="Pkinase"/>
    <property type="match status" value="1"/>
</dbReference>
<evidence type="ECO:0000256" key="10">
    <source>
        <dbReference type="ARBA" id="ARBA00023136"/>
    </source>
</evidence>
<evidence type="ECO:0000256" key="8">
    <source>
        <dbReference type="ARBA" id="ARBA00022840"/>
    </source>
</evidence>
<proteinExistence type="predicted"/>
<dbReference type="EMBL" id="VEPZ02001435">
    <property type="protein sequence ID" value="KAE8673134.1"/>
    <property type="molecule type" value="Genomic_DNA"/>
</dbReference>
<evidence type="ECO:0000256" key="4">
    <source>
        <dbReference type="ARBA" id="ARBA00022692"/>
    </source>
</evidence>
<keyword evidence="8 12" id="KW-0067">ATP-binding</keyword>
<dbReference type="Gene3D" id="1.10.510.10">
    <property type="entry name" value="Transferase(Phosphotransferase) domain 1"/>
    <property type="match status" value="1"/>
</dbReference>